<dbReference type="GO" id="GO:0016616">
    <property type="term" value="F:oxidoreductase activity, acting on the CH-OH group of donors, NAD or NADP as acceptor"/>
    <property type="evidence" value="ECO:0007669"/>
    <property type="project" value="InterPro"/>
</dbReference>
<dbReference type="PANTHER" id="PTHR48075:SF5">
    <property type="entry name" value="3-HYDROXYBUTYRYL-COA DEHYDROGENASE"/>
    <property type="match status" value="1"/>
</dbReference>
<dbReference type="SUPFAM" id="SSF51735">
    <property type="entry name" value="NAD(P)-binding Rossmann-fold domains"/>
    <property type="match status" value="1"/>
</dbReference>
<dbReference type="InterPro" id="IPR013328">
    <property type="entry name" value="6PGD_dom2"/>
</dbReference>
<dbReference type="InterPro" id="IPR036291">
    <property type="entry name" value="NAD(P)-bd_dom_sf"/>
</dbReference>
<dbReference type="GO" id="GO:0006631">
    <property type="term" value="P:fatty acid metabolic process"/>
    <property type="evidence" value="ECO:0007669"/>
    <property type="project" value="InterPro"/>
</dbReference>
<dbReference type="Gene3D" id="1.10.1040.10">
    <property type="entry name" value="N-(1-d-carboxylethyl)-l-norvaline Dehydrogenase, domain 2"/>
    <property type="match status" value="2"/>
</dbReference>
<dbReference type="Pfam" id="PF02737">
    <property type="entry name" value="3HCDH_N"/>
    <property type="match status" value="1"/>
</dbReference>
<evidence type="ECO:0000313" key="4">
    <source>
        <dbReference type="EMBL" id="SJZ40427.1"/>
    </source>
</evidence>
<dbReference type="PANTHER" id="PTHR48075">
    <property type="entry name" value="3-HYDROXYACYL-COA DEHYDROGENASE FAMILY PROTEIN"/>
    <property type="match status" value="1"/>
</dbReference>
<evidence type="ECO:0000259" key="3">
    <source>
        <dbReference type="Pfam" id="PF02737"/>
    </source>
</evidence>
<evidence type="ECO:0000256" key="1">
    <source>
        <dbReference type="ARBA" id="ARBA00023002"/>
    </source>
</evidence>
<organism evidence="4 5">
    <name type="scientific">Enhydrobacter aerosaccus</name>
    <dbReference type="NCBI Taxonomy" id="225324"/>
    <lineage>
        <taxon>Bacteria</taxon>
        <taxon>Pseudomonadati</taxon>
        <taxon>Pseudomonadota</taxon>
        <taxon>Alphaproteobacteria</taxon>
        <taxon>Hyphomicrobiales</taxon>
        <taxon>Enhydrobacter</taxon>
    </lineage>
</organism>
<dbReference type="InterPro" id="IPR006176">
    <property type="entry name" value="3-OHacyl-CoA_DH_NAD-bd"/>
</dbReference>
<proteinExistence type="predicted"/>
<dbReference type="OrthoDB" id="9771883at2"/>
<dbReference type="RefSeq" id="WP_085932582.1">
    <property type="nucleotide sequence ID" value="NZ_FUWJ01000001.1"/>
</dbReference>
<dbReference type="Pfam" id="PF00725">
    <property type="entry name" value="3HCDH"/>
    <property type="match status" value="2"/>
</dbReference>
<sequence length="504" mass="53400">MTLDINRSDLCVGIVGTGAMGRGIAQVTAQGGMKAIMFDAAPGGAAKAKAAIVDTLKGLVAKGRLTDPDVAKAEGNLDVADTIEALKGCHIVVEAVFENLEVKQKLFGELEAVVAPETILASNTSSIRIASIARSLKHRDRVCGMHYFNPVPLMKLVEVIRAADTAPWVIDAMVALGKRQTRVPVVVGDTPGFLVNLGGTAIGTEGLRIYQEGRATVSQIDAVMRDTCGFRMGPFELMDLTGIDVNFPARKIIYEGFFHDRRMTPSPYHESLYAAGKLGRKTGGGWYAYDAKGNKVDPGADHVPSVVPAANVVVMDSHNEKLVGLVLASGAKALAVDDGKSPILVAPVGKDCTTVAVERGLDPRRTVAVDLTGDIAKRLTIMTAPGADDLVRDAAAAILARSGAKVTLIKDSPGFIAQRMCSMIANLGCEMAMIGIASAADVDTAMTLGLNYPRGPLALADWLGVKECHEILVQLQAITGDDRYRPSQWLRRRAMLGMSATTPE</sequence>
<protein>
    <submittedName>
        <fullName evidence="4">3-hydroxybutyryl-CoA dehydrogenase</fullName>
    </submittedName>
</protein>
<evidence type="ECO:0000259" key="2">
    <source>
        <dbReference type="Pfam" id="PF00725"/>
    </source>
</evidence>
<dbReference type="EMBL" id="FUWJ01000001">
    <property type="protein sequence ID" value="SJZ40427.1"/>
    <property type="molecule type" value="Genomic_DNA"/>
</dbReference>
<dbReference type="NCBIfam" id="NF006124">
    <property type="entry name" value="PRK08268.1"/>
    <property type="match status" value="1"/>
</dbReference>
<accession>A0A1T4KDI2</accession>
<dbReference type="Gene3D" id="3.40.50.720">
    <property type="entry name" value="NAD(P)-binding Rossmann-like Domain"/>
    <property type="match status" value="1"/>
</dbReference>
<gene>
    <name evidence="4" type="ORF">SAMN02745126_00900</name>
</gene>
<feature type="domain" description="3-hydroxyacyl-CoA dehydrogenase C-terminal" evidence="2">
    <location>
        <begin position="192"/>
        <end position="289"/>
    </location>
</feature>
<name>A0A1T4KDI2_9HYPH</name>
<dbReference type="InterPro" id="IPR006108">
    <property type="entry name" value="3HC_DH_C"/>
</dbReference>
<dbReference type="AlphaFoldDB" id="A0A1T4KDI2"/>
<dbReference type="FunFam" id="3.40.50.720:FF:000009">
    <property type="entry name" value="Fatty oxidation complex, alpha subunit"/>
    <property type="match status" value="1"/>
</dbReference>
<keyword evidence="1" id="KW-0560">Oxidoreductase</keyword>
<dbReference type="STRING" id="225324.SAMN02745126_00900"/>
<dbReference type="SUPFAM" id="SSF48179">
    <property type="entry name" value="6-phosphogluconate dehydrogenase C-terminal domain-like"/>
    <property type="match status" value="2"/>
</dbReference>
<dbReference type="InterPro" id="IPR008927">
    <property type="entry name" value="6-PGluconate_DH-like_C_sf"/>
</dbReference>
<dbReference type="GO" id="GO:0070403">
    <property type="term" value="F:NAD+ binding"/>
    <property type="evidence" value="ECO:0007669"/>
    <property type="project" value="InterPro"/>
</dbReference>
<feature type="domain" description="3-hydroxyacyl-CoA dehydrogenase C-terminal" evidence="2">
    <location>
        <begin position="414"/>
        <end position="495"/>
    </location>
</feature>
<reference evidence="5" key="1">
    <citation type="submission" date="2017-02" db="EMBL/GenBank/DDBJ databases">
        <authorList>
            <person name="Varghese N."/>
            <person name="Submissions S."/>
        </authorList>
    </citation>
    <scope>NUCLEOTIDE SEQUENCE [LARGE SCALE GENOMIC DNA]</scope>
    <source>
        <strain evidence="5">ATCC 27094</strain>
    </source>
</reference>
<keyword evidence="5" id="KW-1185">Reference proteome</keyword>
<dbReference type="Proteomes" id="UP000190092">
    <property type="component" value="Unassembled WGS sequence"/>
</dbReference>
<evidence type="ECO:0000313" key="5">
    <source>
        <dbReference type="Proteomes" id="UP000190092"/>
    </source>
</evidence>
<feature type="domain" description="3-hydroxyacyl-CoA dehydrogenase NAD binding" evidence="3">
    <location>
        <begin position="12"/>
        <end position="189"/>
    </location>
</feature>